<keyword evidence="1" id="KW-1133">Transmembrane helix</keyword>
<reference evidence="4 5" key="1">
    <citation type="journal article" date="2019" name="Sci. Rep.">
        <title>Orb-weaving spider Araneus ventricosus genome elucidates the spidroin gene catalogue.</title>
        <authorList>
            <person name="Kono N."/>
            <person name="Nakamura H."/>
            <person name="Ohtoshi R."/>
            <person name="Moran D.A.P."/>
            <person name="Shinohara A."/>
            <person name="Yoshida Y."/>
            <person name="Fujiwara M."/>
            <person name="Mori M."/>
            <person name="Tomita M."/>
            <person name="Arakawa K."/>
        </authorList>
    </citation>
    <scope>NUCLEOTIDE SEQUENCE [LARGE SCALE GENOMIC DNA]</scope>
</reference>
<accession>A0A4Y2SFP4</accession>
<dbReference type="EMBL" id="BGPR01021616">
    <property type="protein sequence ID" value="GBN87080.1"/>
    <property type="molecule type" value="Genomic_DNA"/>
</dbReference>
<dbReference type="EMBL" id="BGPR01021617">
    <property type="protein sequence ID" value="GBN87082.1"/>
    <property type="molecule type" value="Genomic_DNA"/>
</dbReference>
<evidence type="ECO:0000256" key="1">
    <source>
        <dbReference type="SAM" id="Phobius"/>
    </source>
</evidence>
<keyword evidence="1" id="KW-0472">Membrane</keyword>
<evidence type="ECO:0000259" key="2">
    <source>
        <dbReference type="Pfam" id="PF21381"/>
    </source>
</evidence>
<organism evidence="4 5">
    <name type="scientific">Araneus ventricosus</name>
    <name type="common">Orbweaver spider</name>
    <name type="synonym">Epeira ventricosa</name>
    <dbReference type="NCBI Taxonomy" id="182803"/>
    <lineage>
        <taxon>Eukaryota</taxon>
        <taxon>Metazoa</taxon>
        <taxon>Ecdysozoa</taxon>
        <taxon>Arthropoda</taxon>
        <taxon>Chelicerata</taxon>
        <taxon>Arachnida</taxon>
        <taxon>Araneae</taxon>
        <taxon>Araneomorphae</taxon>
        <taxon>Entelegynae</taxon>
        <taxon>Araneoidea</taxon>
        <taxon>Araneidae</taxon>
        <taxon>Araneus</taxon>
    </lineage>
</organism>
<dbReference type="InterPro" id="IPR039031">
    <property type="entry name" value="Mucolipin"/>
</dbReference>
<name>A0A4Y2SFP4_ARAVE</name>
<keyword evidence="1" id="KW-0812">Transmembrane</keyword>
<evidence type="ECO:0000313" key="3">
    <source>
        <dbReference type="EMBL" id="GBN87080.1"/>
    </source>
</evidence>
<evidence type="ECO:0000313" key="4">
    <source>
        <dbReference type="EMBL" id="GBN87082.1"/>
    </source>
</evidence>
<proteinExistence type="predicted"/>
<dbReference type="OrthoDB" id="263481at2759"/>
<dbReference type="AlphaFoldDB" id="A0A4Y2SFP4"/>
<keyword evidence="5" id="KW-1185">Reference proteome</keyword>
<dbReference type="CDD" id="cd21050">
    <property type="entry name" value="ELD_TRPML"/>
    <property type="match status" value="1"/>
</dbReference>
<gene>
    <name evidence="4" type="primary">Mcoln3_1</name>
    <name evidence="3" type="synonym">Mcoln3_7</name>
    <name evidence="4" type="ORF">AVEN_216410_1</name>
    <name evidence="3" type="ORF">AVEN_98369_1</name>
</gene>
<feature type="domain" description="Mucolipin extracytosolic" evidence="2">
    <location>
        <begin position="94"/>
        <end position="276"/>
    </location>
</feature>
<feature type="transmembrane region" description="Helical" evidence="1">
    <location>
        <begin position="304"/>
        <end position="326"/>
    </location>
</feature>
<dbReference type="GO" id="GO:0005765">
    <property type="term" value="C:lysosomal membrane"/>
    <property type="evidence" value="ECO:0007669"/>
    <property type="project" value="TreeGrafter"/>
</dbReference>
<dbReference type="PANTHER" id="PTHR12127">
    <property type="entry name" value="MUCOLIPIN"/>
    <property type="match status" value="1"/>
</dbReference>
<dbReference type="GO" id="GO:0072345">
    <property type="term" value="F:NAADP-sensitive calcium-release channel activity"/>
    <property type="evidence" value="ECO:0007669"/>
    <property type="project" value="TreeGrafter"/>
</dbReference>
<dbReference type="GO" id="GO:0005886">
    <property type="term" value="C:plasma membrane"/>
    <property type="evidence" value="ECO:0007669"/>
    <property type="project" value="TreeGrafter"/>
</dbReference>
<dbReference type="Proteomes" id="UP000499080">
    <property type="component" value="Unassembled WGS sequence"/>
</dbReference>
<dbReference type="PANTHER" id="PTHR12127:SF7">
    <property type="entry name" value="SD02261P"/>
    <property type="match status" value="1"/>
</dbReference>
<sequence length="578" mass="67374">MNETTSLLGRRRGIRCNINSEEEIMNSSIFHEIQVEKEMRRKLNDFFMSTWQKWRLRGQFPWKICIQAMLFTIFSFQLYSFGNHRTFHLEQHSDMTAAFNKVFLKDWHPDTSVYPSINKADKIYTVPDFYHHVDYTVNQYAKLNSERIGSYGYDSENGKPPPLKFCFQQYDGEILPENVFIEIGSVQEHCFLIPVHDPKKNHNLDSFSFEKFLKHSNYSLNFGTLIQAQLTFRLKMVFRKFMSKMDPPECYRLNLGVEFDNTKHAGLISVSLNIRPIRINCNVKSNIANEDFQFSLRQNIDTTIALLCVASIILCSISLGEGFKLLKETVYFFKHYQGKSLTPSESLDFIDFWYVTIILSEIIILYGLYVKIQVQEINEEITNFSTSAEILGYGYIVQIVGNFRYVSYNLKSNVLLLIIKKSFLNIIRCLACILVLFWGYCVIGWIVLAPYHVKFSSLSAASESIFSAMQGDDIFGIFTSLNTDRLSVWWFCQIYTYSFIIIYIYVFGTLIITFIGDAFEILKQKYINDDIPSTSVEIFLEKEEYLAFYCKDSEPAPSSEDKVKFWNALKMLKEIILS</sequence>
<feature type="transmembrane region" description="Helical" evidence="1">
    <location>
        <begin position="494"/>
        <end position="515"/>
    </location>
</feature>
<dbReference type="InterPro" id="IPR049134">
    <property type="entry name" value="MCLN_ECD"/>
</dbReference>
<feature type="transmembrane region" description="Helical" evidence="1">
    <location>
        <begin position="426"/>
        <end position="448"/>
    </location>
</feature>
<evidence type="ECO:0000313" key="5">
    <source>
        <dbReference type="Proteomes" id="UP000499080"/>
    </source>
</evidence>
<protein>
    <submittedName>
        <fullName evidence="4">Mucolipin-3</fullName>
    </submittedName>
</protein>
<dbReference type="Pfam" id="PF21381">
    <property type="entry name" value="MCLN_ECD"/>
    <property type="match status" value="1"/>
</dbReference>
<feature type="transmembrane region" description="Helical" evidence="1">
    <location>
        <begin position="347"/>
        <end position="370"/>
    </location>
</feature>
<comment type="caution">
    <text evidence="4">The sequence shown here is derived from an EMBL/GenBank/DDBJ whole genome shotgun (WGS) entry which is preliminary data.</text>
</comment>